<dbReference type="InterPro" id="IPR005495">
    <property type="entry name" value="LptG/LptF_permease"/>
</dbReference>
<dbReference type="Pfam" id="PF03739">
    <property type="entry name" value="LptF_LptG"/>
    <property type="match status" value="1"/>
</dbReference>
<feature type="transmembrane region" description="Helical" evidence="6">
    <location>
        <begin position="323"/>
        <end position="340"/>
    </location>
</feature>
<evidence type="ECO:0000256" key="2">
    <source>
        <dbReference type="ARBA" id="ARBA00022475"/>
    </source>
</evidence>
<dbReference type="EMBL" id="JAAGNX010000001">
    <property type="protein sequence ID" value="NDV61385.1"/>
    <property type="molecule type" value="Genomic_DNA"/>
</dbReference>
<evidence type="ECO:0000313" key="7">
    <source>
        <dbReference type="EMBL" id="NDV61385.1"/>
    </source>
</evidence>
<name>A0A6B2M0S9_9BACT</name>
<dbReference type="AlphaFoldDB" id="A0A6B2M0S9"/>
<feature type="transmembrane region" description="Helical" evidence="6">
    <location>
        <begin position="98"/>
        <end position="116"/>
    </location>
</feature>
<dbReference type="GO" id="GO:0015920">
    <property type="term" value="P:lipopolysaccharide transport"/>
    <property type="evidence" value="ECO:0007669"/>
    <property type="project" value="TreeGrafter"/>
</dbReference>
<sequence length="371" mass="42652">MRIDRYILFEWLKVFILTMVVIFGLLLLSDIQDNLQDLIGFGASQLDILSYYIVLLPAFIPVALPVGFMVSLLFFLTQLHRNHEITALRAAGFSLFRITRTLWATGVVFTVMLFQLNANLIPWSVEEARQIWNDLEFSKALEEAPVEEVGLLYNLTFYNRKDSRLWFLNRFNEYNYRAYGITVSEVGEESGIEYRRIVANEGYYDDLKRVWTFLSGREITFDPADGQPIRSLGFEQKLIQEFSEDPELMKYLEQRPKDLSLRELNMVVDYLRPAGDPRLARYAVSFYDRLLSPVSCLIILGLAIPFSVSGVRTNPFVGVSKAMGLFVLYYILVNVGQFAGSSGISPFWSASIPNLVAFGLIGYYYFRLQRP</sequence>
<reference evidence="7 8" key="1">
    <citation type="submission" date="2020-02" db="EMBL/GenBank/DDBJ databases">
        <title>Albibacoteraceae fam. nov., the first described family within the subdivision 4 Verrucomicrobia.</title>
        <authorList>
            <person name="Xi F."/>
        </authorList>
    </citation>
    <scope>NUCLEOTIDE SEQUENCE [LARGE SCALE GENOMIC DNA]</scope>
    <source>
        <strain evidence="7 8">CK1056</strain>
    </source>
</reference>
<dbReference type="RefSeq" id="WP_163962271.1">
    <property type="nucleotide sequence ID" value="NZ_JAAGNX010000001.1"/>
</dbReference>
<keyword evidence="5 6" id="KW-0472">Membrane</keyword>
<keyword evidence="4 6" id="KW-1133">Transmembrane helix</keyword>
<evidence type="ECO:0000256" key="6">
    <source>
        <dbReference type="SAM" id="Phobius"/>
    </source>
</evidence>
<gene>
    <name evidence="7" type="ORF">G0Q06_02855</name>
</gene>
<keyword evidence="2" id="KW-1003">Cell membrane</keyword>
<feature type="transmembrane region" description="Helical" evidence="6">
    <location>
        <begin position="12"/>
        <end position="29"/>
    </location>
</feature>
<organism evidence="7 8">
    <name type="scientific">Oceanipulchritudo coccoides</name>
    <dbReference type="NCBI Taxonomy" id="2706888"/>
    <lineage>
        <taxon>Bacteria</taxon>
        <taxon>Pseudomonadati</taxon>
        <taxon>Verrucomicrobiota</taxon>
        <taxon>Opitutia</taxon>
        <taxon>Puniceicoccales</taxon>
        <taxon>Oceanipulchritudinaceae</taxon>
        <taxon>Oceanipulchritudo</taxon>
    </lineage>
</organism>
<keyword evidence="8" id="KW-1185">Reference proteome</keyword>
<comment type="subcellular location">
    <subcellularLocation>
        <location evidence="1">Cell membrane</location>
        <topology evidence="1">Multi-pass membrane protein</topology>
    </subcellularLocation>
</comment>
<keyword evidence="3 6" id="KW-0812">Transmembrane</keyword>
<dbReference type="Proteomes" id="UP000478417">
    <property type="component" value="Unassembled WGS sequence"/>
</dbReference>
<accession>A0A6B2M0S9</accession>
<dbReference type="PANTHER" id="PTHR33529:SF6">
    <property type="entry name" value="YJGP_YJGQ FAMILY PERMEASE"/>
    <property type="match status" value="1"/>
</dbReference>
<dbReference type="PANTHER" id="PTHR33529">
    <property type="entry name" value="SLR0882 PROTEIN-RELATED"/>
    <property type="match status" value="1"/>
</dbReference>
<evidence type="ECO:0000256" key="1">
    <source>
        <dbReference type="ARBA" id="ARBA00004651"/>
    </source>
</evidence>
<protein>
    <submittedName>
        <fullName evidence="7">YjgP/YjgQ family permease</fullName>
    </submittedName>
</protein>
<comment type="caution">
    <text evidence="7">The sequence shown here is derived from an EMBL/GenBank/DDBJ whole genome shotgun (WGS) entry which is preliminary data.</text>
</comment>
<feature type="transmembrane region" description="Helical" evidence="6">
    <location>
        <begin position="290"/>
        <end position="311"/>
    </location>
</feature>
<evidence type="ECO:0000256" key="4">
    <source>
        <dbReference type="ARBA" id="ARBA00022989"/>
    </source>
</evidence>
<dbReference type="GO" id="GO:0043190">
    <property type="term" value="C:ATP-binding cassette (ABC) transporter complex"/>
    <property type="evidence" value="ECO:0007669"/>
    <property type="project" value="TreeGrafter"/>
</dbReference>
<feature type="transmembrane region" description="Helical" evidence="6">
    <location>
        <begin position="346"/>
        <end position="366"/>
    </location>
</feature>
<evidence type="ECO:0000256" key="5">
    <source>
        <dbReference type="ARBA" id="ARBA00023136"/>
    </source>
</evidence>
<evidence type="ECO:0000313" key="8">
    <source>
        <dbReference type="Proteomes" id="UP000478417"/>
    </source>
</evidence>
<proteinExistence type="predicted"/>
<feature type="transmembrane region" description="Helical" evidence="6">
    <location>
        <begin position="49"/>
        <end position="77"/>
    </location>
</feature>
<evidence type="ECO:0000256" key="3">
    <source>
        <dbReference type="ARBA" id="ARBA00022692"/>
    </source>
</evidence>